<evidence type="ECO:0000259" key="2">
    <source>
        <dbReference type="PROSITE" id="PS50158"/>
    </source>
</evidence>
<dbReference type="InterPro" id="IPR048270">
    <property type="entry name" value="PNMA_C"/>
</dbReference>
<dbReference type="InterPro" id="IPR048271">
    <property type="entry name" value="PNMA_N"/>
</dbReference>
<dbReference type="GO" id="GO:0003676">
    <property type="term" value="F:nucleic acid binding"/>
    <property type="evidence" value="ECO:0007669"/>
    <property type="project" value="InterPro"/>
</dbReference>
<name>A0AAW2ABQ2_CULAL</name>
<dbReference type="Pfam" id="PF14893">
    <property type="entry name" value="PNMA"/>
    <property type="match status" value="1"/>
</dbReference>
<evidence type="ECO:0000313" key="4">
    <source>
        <dbReference type="Proteomes" id="UP001479290"/>
    </source>
</evidence>
<dbReference type="SMART" id="SM00343">
    <property type="entry name" value="ZnF_C2HC"/>
    <property type="match status" value="1"/>
</dbReference>
<dbReference type="InterPro" id="IPR036875">
    <property type="entry name" value="Znf_CCHC_sf"/>
</dbReference>
<dbReference type="PANTHER" id="PTHR23095">
    <property type="entry name" value="PARANEOPLASTIC ANTIGEN"/>
    <property type="match status" value="1"/>
</dbReference>
<keyword evidence="4" id="KW-1185">Reference proteome</keyword>
<comment type="caution">
    <text evidence="3">The sequence shown here is derived from an EMBL/GenBank/DDBJ whole genome shotgun (WGS) entry which is preliminary data.</text>
</comment>
<dbReference type="InterPro" id="IPR001878">
    <property type="entry name" value="Znf_CCHC"/>
</dbReference>
<organism evidence="3 4">
    <name type="scientific">Culter alburnus</name>
    <name type="common">Topmouth culter</name>
    <dbReference type="NCBI Taxonomy" id="194366"/>
    <lineage>
        <taxon>Eukaryota</taxon>
        <taxon>Metazoa</taxon>
        <taxon>Chordata</taxon>
        <taxon>Craniata</taxon>
        <taxon>Vertebrata</taxon>
        <taxon>Euteleostomi</taxon>
        <taxon>Actinopterygii</taxon>
        <taxon>Neopterygii</taxon>
        <taxon>Teleostei</taxon>
        <taxon>Ostariophysi</taxon>
        <taxon>Cypriniformes</taxon>
        <taxon>Xenocyprididae</taxon>
        <taxon>Xenocypridinae</taxon>
        <taxon>Culter</taxon>
    </lineage>
</organism>
<dbReference type="Gene3D" id="4.10.60.10">
    <property type="entry name" value="Zinc finger, CCHC-type"/>
    <property type="match status" value="1"/>
</dbReference>
<gene>
    <name evidence="3" type="ORF">ABG768_026930</name>
</gene>
<evidence type="ECO:0000256" key="1">
    <source>
        <dbReference type="PROSITE-ProRule" id="PRU00047"/>
    </source>
</evidence>
<proteinExistence type="predicted"/>
<dbReference type="Proteomes" id="UP001479290">
    <property type="component" value="Unassembled WGS sequence"/>
</dbReference>
<keyword evidence="1" id="KW-0863">Zinc-finger</keyword>
<feature type="domain" description="CCHC-type" evidence="2">
    <location>
        <begin position="435"/>
        <end position="448"/>
    </location>
</feature>
<dbReference type="PANTHER" id="PTHR23095:SF51">
    <property type="entry name" value="PARANEOPLASTIC ANTIGEN MA1 HOMOLOG-RELATED"/>
    <property type="match status" value="1"/>
</dbReference>
<dbReference type="InterPro" id="IPR026523">
    <property type="entry name" value="PNMA"/>
</dbReference>
<keyword evidence="1" id="KW-0862">Zinc</keyword>
<dbReference type="SUPFAM" id="SSF57756">
    <property type="entry name" value="Retrovirus zinc finger-like domains"/>
    <property type="match status" value="1"/>
</dbReference>
<dbReference type="Pfam" id="PF20846">
    <property type="entry name" value="PNMA_N"/>
    <property type="match status" value="1"/>
</dbReference>
<dbReference type="EMBL" id="JAWDJR010000008">
    <property type="protein sequence ID" value="KAK9971034.1"/>
    <property type="molecule type" value="Genomic_DNA"/>
</dbReference>
<keyword evidence="1" id="KW-0479">Metal-binding</keyword>
<sequence length="472" mass="53161">MESVLYKKYQDTLRGWCKGEELDPAHAILIAGVAEDVIISQIEELMQTVCCWGRIRGRTYSVEAGGLLVLCECKEEIKPQIVPPEVRRDDGTIVWHIMVVDPRPDESDDFVGKLQSFLQAEGKTVADLQDYVATSAPAKGTEECFIHAMAEVMKQFNRSMAESHSYRRLRVISGITPTPMGEEQDEYWLEQATVMVEGSDCPEKEKRHRIIESLRGPALEIVRSLWFSNPEASSDEYISAIDRVFGSPETGEDLYFAYRLIQQKSGEMLSDYRIEQLLRGAVGADIMLLQLHLKEKRANPPTFLELLSQIRVEEEHERSRRKAHARVRSVGAQDCVSATDFDLQELRADVKALQAKMSELKVKSNPVSKEGASTKVQVRQCTSDDKAIGASELQKKVDRLSQKVKTLASASAVKVKVSDSGSKKPLSQQEDDFFCYRCGEDGHISTKCTATQNEKKVIRRLIASLRKAELWK</sequence>
<accession>A0AAW2ABQ2</accession>
<reference evidence="3 4" key="1">
    <citation type="submission" date="2024-05" db="EMBL/GenBank/DDBJ databases">
        <title>A high-quality chromosomal-level genome assembly of Topmouth culter (Culter alburnus).</title>
        <authorList>
            <person name="Zhao H."/>
        </authorList>
    </citation>
    <scope>NUCLEOTIDE SEQUENCE [LARGE SCALE GENOMIC DNA]</scope>
    <source>
        <strain evidence="3">CATC2023</strain>
        <tissue evidence="3">Muscle</tissue>
    </source>
</reference>
<dbReference type="AlphaFoldDB" id="A0AAW2ABQ2"/>
<evidence type="ECO:0000313" key="3">
    <source>
        <dbReference type="EMBL" id="KAK9971034.1"/>
    </source>
</evidence>
<dbReference type="GO" id="GO:0008270">
    <property type="term" value="F:zinc ion binding"/>
    <property type="evidence" value="ECO:0007669"/>
    <property type="project" value="UniProtKB-KW"/>
</dbReference>
<dbReference type="PROSITE" id="PS50158">
    <property type="entry name" value="ZF_CCHC"/>
    <property type="match status" value="1"/>
</dbReference>
<protein>
    <recommendedName>
        <fullName evidence="2">CCHC-type domain-containing protein</fullName>
    </recommendedName>
</protein>